<gene>
    <name evidence="1" type="ORF">N7482_008311</name>
</gene>
<evidence type="ECO:0000313" key="1">
    <source>
        <dbReference type="EMBL" id="KAJ5157211.1"/>
    </source>
</evidence>
<dbReference type="EMBL" id="JAPQKN010000006">
    <property type="protein sequence ID" value="KAJ5157211.1"/>
    <property type="molecule type" value="Genomic_DNA"/>
</dbReference>
<proteinExistence type="predicted"/>
<dbReference type="GeneID" id="81429611"/>
<evidence type="ECO:0000313" key="2">
    <source>
        <dbReference type="Proteomes" id="UP001149163"/>
    </source>
</evidence>
<dbReference type="AlphaFoldDB" id="A0A9W9LHD4"/>
<reference evidence="1" key="2">
    <citation type="journal article" date="2023" name="IMA Fungus">
        <title>Comparative genomic study of the Penicillium genus elucidates a diverse pangenome and 15 lateral gene transfer events.</title>
        <authorList>
            <person name="Petersen C."/>
            <person name="Sorensen T."/>
            <person name="Nielsen M.R."/>
            <person name="Sondergaard T.E."/>
            <person name="Sorensen J.L."/>
            <person name="Fitzpatrick D.A."/>
            <person name="Frisvad J.C."/>
            <person name="Nielsen K.L."/>
        </authorList>
    </citation>
    <scope>NUCLEOTIDE SEQUENCE</scope>
    <source>
        <strain evidence="1">IBT 26290</strain>
    </source>
</reference>
<accession>A0A9W9LHD4</accession>
<dbReference type="Proteomes" id="UP001149163">
    <property type="component" value="Unassembled WGS sequence"/>
</dbReference>
<keyword evidence="2" id="KW-1185">Reference proteome</keyword>
<dbReference type="OrthoDB" id="2310150at2759"/>
<comment type="caution">
    <text evidence="1">The sequence shown here is derived from an EMBL/GenBank/DDBJ whole genome shotgun (WGS) entry which is preliminary data.</text>
</comment>
<protein>
    <submittedName>
        <fullName evidence="1">Uncharacterized protein</fullName>
    </submittedName>
</protein>
<organism evidence="1 2">
    <name type="scientific">Penicillium canariense</name>
    <dbReference type="NCBI Taxonomy" id="189055"/>
    <lineage>
        <taxon>Eukaryota</taxon>
        <taxon>Fungi</taxon>
        <taxon>Dikarya</taxon>
        <taxon>Ascomycota</taxon>
        <taxon>Pezizomycotina</taxon>
        <taxon>Eurotiomycetes</taxon>
        <taxon>Eurotiomycetidae</taxon>
        <taxon>Eurotiales</taxon>
        <taxon>Aspergillaceae</taxon>
        <taxon>Penicillium</taxon>
    </lineage>
</organism>
<sequence length="120" mass="13026">MESNYTGGRLRRGTHPAKQCVVGYEVDTARTYPGETQGQSLDIFYEAMCSAATSAQRPQHRNTAHLLLPRHGREIILDHPLAGGKDSILLGVSSLASLQRNLAMVEASPLLEVVEALDQA</sequence>
<dbReference type="RefSeq" id="XP_056540200.1">
    <property type="nucleotide sequence ID" value="XM_056690435.1"/>
</dbReference>
<name>A0A9W9LHD4_9EURO</name>
<reference evidence="1" key="1">
    <citation type="submission" date="2022-11" db="EMBL/GenBank/DDBJ databases">
        <authorList>
            <person name="Petersen C."/>
        </authorList>
    </citation>
    <scope>NUCLEOTIDE SEQUENCE</scope>
    <source>
        <strain evidence="1">IBT 26290</strain>
    </source>
</reference>